<dbReference type="EMBL" id="CP000353">
    <property type="protein sequence ID" value="ADC45249.1"/>
    <property type="molecule type" value="Genomic_DNA"/>
</dbReference>
<organism evidence="1 2">
    <name type="scientific">Cupriavidus metallidurans (strain ATCC 43123 / DSM 2839 / NBRC 102507 / CH34)</name>
    <name type="common">Ralstonia metallidurans</name>
    <dbReference type="NCBI Taxonomy" id="266264"/>
    <lineage>
        <taxon>Bacteria</taxon>
        <taxon>Pseudomonadati</taxon>
        <taxon>Pseudomonadota</taxon>
        <taxon>Betaproteobacteria</taxon>
        <taxon>Burkholderiales</taxon>
        <taxon>Burkholderiaceae</taxon>
        <taxon>Cupriavidus</taxon>
    </lineage>
</organism>
<geneLocation type="plasmid" evidence="1 2">
    <name>megaplasmid</name>
</geneLocation>
<keyword evidence="1" id="KW-0614">Plasmid</keyword>
<sequence length="116" mass="13081">MVTDTDDKTLPSPCHSGERAFVYLQEFAGVFKEGYALRRQRHIPGGPLDQPTIEPLFEPLQLQADSGLRRPHGFSRARKAAKVRNAHESLDGIQVERVPFHFQLLLLILGHHGFSI</sequence>
<name>D3DY79_CUPMC</name>
<dbReference type="HOGENOM" id="CLU_2094831_0_0_4"/>
<protein>
    <submittedName>
        <fullName evidence="1">Uncharacterized protein</fullName>
    </submittedName>
</protein>
<reference evidence="2" key="1">
    <citation type="journal article" date="2010" name="PLoS ONE">
        <title>The complete genome sequence of Cupriavidus metallidurans strain CH34, a master survivalist in harsh and anthropogenic environments.</title>
        <authorList>
            <person name="Janssen P.J."/>
            <person name="Van Houdt R."/>
            <person name="Moors H."/>
            <person name="Monsieurs P."/>
            <person name="Morin N."/>
            <person name="Michaux A."/>
            <person name="Benotmane M.A."/>
            <person name="Leys N."/>
            <person name="Vallaeys T."/>
            <person name="Lapidus A."/>
            <person name="Monchy S."/>
            <person name="Medigue C."/>
            <person name="Taghavi S."/>
            <person name="McCorkle S."/>
            <person name="Dunn J."/>
            <person name="van der Lelie D."/>
            <person name="Mergeay M."/>
        </authorList>
    </citation>
    <scope>NUCLEOTIDE SEQUENCE [LARGE SCALE GENOMIC DNA]</scope>
    <source>
        <strain evidence="2">ATCC 43123 / DSM 2839 / NBRC 102507 / CH34</strain>
    </source>
</reference>
<gene>
    <name evidence="1" type="ordered locus">Rmet_6650</name>
</gene>
<evidence type="ECO:0000313" key="2">
    <source>
        <dbReference type="Proteomes" id="UP000002429"/>
    </source>
</evidence>
<dbReference type="AlphaFoldDB" id="D3DY79"/>
<proteinExistence type="predicted"/>
<keyword evidence="2" id="KW-1185">Reference proteome</keyword>
<evidence type="ECO:0000313" key="1">
    <source>
        <dbReference type="EMBL" id="ADC45249.1"/>
    </source>
</evidence>
<dbReference type="Proteomes" id="UP000002429">
    <property type="component" value="Plasmid megaplasmid"/>
</dbReference>
<accession>D3DY79</accession>
<dbReference type="KEGG" id="rme:Rmet_6650"/>